<dbReference type="EMBL" id="JBHSEW010000009">
    <property type="protein sequence ID" value="MFC4622840.1"/>
    <property type="molecule type" value="Genomic_DNA"/>
</dbReference>
<dbReference type="PANTHER" id="PTHR35851:SF1">
    <property type="entry name" value="CELL DIVISION PROTEIN FTSQ"/>
    <property type="match status" value="1"/>
</dbReference>
<evidence type="ECO:0000256" key="6">
    <source>
        <dbReference type="ARBA" id="ARBA00022989"/>
    </source>
</evidence>
<dbReference type="Pfam" id="PF08478">
    <property type="entry name" value="POTRA_1"/>
    <property type="match status" value="1"/>
</dbReference>
<accession>A0ABV9H1F8</accession>
<comment type="subunit">
    <text evidence="9">Part of a complex composed of FtsB, FtsL and FtsQ.</text>
</comment>
<dbReference type="PROSITE" id="PS51779">
    <property type="entry name" value="POTRA"/>
    <property type="match status" value="1"/>
</dbReference>
<dbReference type="Pfam" id="PF03799">
    <property type="entry name" value="FtsQ_DivIB_C"/>
    <property type="match status" value="1"/>
</dbReference>
<dbReference type="PANTHER" id="PTHR35851">
    <property type="entry name" value="CELL DIVISION PROTEIN FTSQ"/>
    <property type="match status" value="1"/>
</dbReference>
<keyword evidence="5 9" id="KW-0812">Transmembrane</keyword>
<sequence>MRELPAPLDVRLMNVTASFMFGGACILVLVLVVGWALRHPVFSIARIVVEGELVHNNAVTLRANVAPHLAGNFFTIDLGQAQEAFEQVPWVRKAQVRRAYPNSLRVLLHEHVAQAYWGEASGAAMVNTLGEVFEANLGELEREGMPRLDGPQGSAPQVLRMFYALEPLFASLELSVDALTLRDRGSWLLVLDNDARIELGSGTPEQVLQRTQRWLRTVRTVLQQYQRSANAIEYADLRYADGYALRLRGVNTISPAAAQALAQRQAAAAKNAANSPKNRTAEGRH</sequence>
<dbReference type="Gene3D" id="3.10.20.310">
    <property type="entry name" value="membrane protein fhac"/>
    <property type="match status" value="1"/>
</dbReference>
<evidence type="ECO:0000313" key="12">
    <source>
        <dbReference type="Proteomes" id="UP001595967"/>
    </source>
</evidence>
<dbReference type="HAMAP" id="MF_00911">
    <property type="entry name" value="FtsQ_subfam"/>
    <property type="match status" value="1"/>
</dbReference>
<feature type="transmembrane region" description="Helical" evidence="9">
    <location>
        <begin position="12"/>
        <end position="37"/>
    </location>
</feature>
<dbReference type="GO" id="GO:0051301">
    <property type="term" value="P:cell division"/>
    <property type="evidence" value="ECO:0007669"/>
    <property type="project" value="UniProtKB-KW"/>
</dbReference>
<dbReference type="RefSeq" id="WP_377726459.1">
    <property type="nucleotide sequence ID" value="NZ_JBHSEW010000009.1"/>
</dbReference>
<protein>
    <recommendedName>
        <fullName evidence="9">Cell division protein FtsQ</fullName>
    </recommendedName>
</protein>
<evidence type="ECO:0000256" key="7">
    <source>
        <dbReference type="ARBA" id="ARBA00023136"/>
    </source>
</evidence>
<evidence type="ECO:0000256" key="5">
    <source>
        <dbReference type="ARBA" id="ARBA00022692"/>
    </source>
</evidence>
<evidence type="ECO:0000256" key="4">
    <source>
        <dbReference type="ARBA" id="ARBA00022618"/>
    </source>
</evidence>
<reference evidence="12" key="1">
    <citation type="journal article" date="2019" name="Int. J. Syst. Evol. Microbiol.">
        <title>The Global Catalogue of Microorganisms (GCM) 10K type strain sequencing project: providing services to taxonomists for standard genome sequencing and annotation.</title>
        <authorList>
            <consortium name="The Broad Institute Genomics Platform"/>
            <consortium name="The Broad Institute Genome Sequencing Center for Infectious Disease"/>
            <person name="Wu L."/>
            <person name="Ma J."/>
        </authorList>
    </citation>
    <scope>NUCLEOTIDE SEQUENCE [LARGE SCALE GENOMIC DNA]</scope>
    <source>
        <strain evidence="12">JCM 11650</strain>
    </source>
</reference>
<dbReference type="InterPro" id="IPR013685">
    <property type="entry name" value="POTRA_FtsQ_type"/>
</dbReference>
<evidence type="ECO:0000259" key="10">
    <source>
        <dbReference type="PROSITE" id="PS51779"/>
    </source>
</evidence>
<comment type="function">
    <text evidence="9">Essential cell division protein. May link together the upstream cell division proteins, which are predominantly cytoplasmic, with the downstream cell division proteins, which are predominantly periplasmic. May control correct divisome assembly.</text>
</comment>
<dbReference type="InterPro" id="IPR034746">
    <property type="entry name" value="POTRA"/>
</dbReference>
<evidence type="ECO:0000256" key="2">
    <source>
        <dbReference type="ARBA" id="ARBA00022475"/>
    </source>
</evidence>
<keyword evidence="3 9" id="KW-0997">Cell inner membrane</keyword>
<keyword evidence="7 9" id="KW-0472">Membrane</keyword>
<dbReference type="PROSITE" id="PS51257">
    <property type="entry name" value="PROKAR_LIPOPROTEIN"/>
    <property type="match status" value="1"/>
</dbReference>
<keyword evidence="2 9" id="KW-1003">Cell membrane</keyword>
<keyword evidence="12" id="KW-1185">Reference proteome</keyword>
<evidence type="ECO:0000313" key="11">
    <source>
        <dbReference type="EMBL" id="MFC4622840.1"/>
    </source>
</evidence>
<keyword evidence="6 9" id="KW-1133">Transmembrane helix</keyword>
<evidence type="ECO:0000256" key="3">
    <source>
        <dbReference type="ARBA" id="ARBA00022519"/>
    </source>
</evidence>
<dbReference type="Gene3D" id="3.40.50.11690">
    <property type="entry name" value="Cell division protein FtsQ/DivIB"/>
    <property type="match status" value="1"/>
</dbReference>
<dbReference type="Proteomes" id="UP001595967">
    <property type="component" value="Unassembled WGS sequence"/>
</dbReference>
<organism evidence="11 12">
    <name type="scientific">Comamonas nitrativorans</name>
    <dbReference type="NCBI Taxonomy" id="108437"/>
    <lineage>
        <taxon>Bacteria</taxon>
        <taxon>Pseudomonadati</taxon>
        <taxon>Pseudomonadota</taxon>
        <taxon>Betaproteobacteria</taxon>
        <taxon>Burkholderiales</taxon>
        <taxon>Comamonadaceae</taxon>
        <taxon>Comamonas</taxon>
    </lineage>
</organism>
<comment type="similarity">
    <text evidence="9">Belongs to the FtsQ/DivIB family. FtsQ subfamily.</text>
</comment>
<evidence type="ECO:0000256" key="1">
    <source>
        <dbReference type="ARBA" id="ARBA00004370"/>
    </source>
</evidence>
<feature type="domain" description="POTRA" evidence="10">
    <location>
        <begin position="42"/>
        <end position="111"/>
    </location>
</feature>
<dbReference type="InterPro" id="IPR005548">
    <property type="entry name" value="Cell_div_FtsQ/DivIB_C"/>
</dbReference>
<keyword evidence="4 9" id="KW-0132">Cell division</keyword>
<dbReference type="InterPro" id="IPR045335">
    <property type="entry name" value="FtsQ_C_sf"/>
</dbReference>
<comment type="caution">
    <text evidence="11">The sequence shown here is derived from an EMBL/GenBank/DDBJ whole genome shotgun (WGS) entry which is preliminary data.</text>
</comment>
<name>A0ABV9H1F8_9BURK</name>
<gene>
    <name evidence="9" type="primary">ftsQ</name>
    <name evidence="11" type="ORF">ACFO3A_11510</name>
</gene>
<comment type="subcellular location">
    <subcellularLocation>
        <location evidence="9">Cell inner membrane</location>
        <topology evidence="9">Single-pass type II membrane protein</topology>
    </subcellularLocation>
    <subcellularLocation>
        <location evidence="1">Membrane</location>
    </subcellularLocation>
    <text evidence="9">Localizes to the division septum.</text>
</comment>
<keyword evidence="8 9" id="KW-0131">Cell cycle</keyword>
<evidence type="ECO:0000256" key="8">
    <source>
        <dbReference type="ARBA" id="ARBA00023306"/>
    </source>
</evidence>
<proteinExistence type="inferred from homology"/>
<evidence type="ECO:0000256" key="9">
    <source>
        <dbReference type="HAMAP-Rule" id="MF_00911"/>
    </source>
</evidence>
<dbReference type="InterPro" id="IPR026579">
    <property type="entry name" value="FtsQ"/>
</dbReference>